<dbReference type="Gene3D" id="3.30.420.270">
    <property type="match status" value="1"/>
</dbReference>
<reference evidence="9 10" key="1">
    <citation type="submission" date="2013-08" db="EMBL/GenBank/DDBJ databases">
        <authorList>
            <person name="Weinstock G."/>
            <person name="Sodergren E."/>
            <person name="Wylie T."/>
            <person name="Fulton L."/>
            <person name="Fulton R."/>
            <person name="Fronick C."/>
            <person name="O'Laughlin M."/>
            <person name="Godfrey J."/>
            <person name="Miner T."/>
            <person name="Herter B."/>
            <person name="Appelbaum E."/>
            <person name="Cordes M."/>
            <person name="Lek S."/>
            <person name="Wollam A."/>
            <person name="Pepin K.H."/>
            <person name="Palsikar V.B."/>
            <person name="Mitreva M."/>
            <person name="Wilson R.K."/>
        </authorList>
    </citation>
    <scope>NUCLEOTIDE SEQUENCE [LARGE SCALE GENOMIC DNA]</scope>
    <source>
        <strain evidence="9 10">ATCC BAA-474</strain>
    </source>
</reference>
<dbReference type="Proteomes" id="UP000017081">
    <property type="component" value="Unassembled WGS sequence"/>
</dbReference>
<evidence type="ECO:0000256" key="1">
    <source>
        <dbReference type="ARBA" id="ARBA00004162"/>
    </source>
</evidence>
<keyword evidence="4 7" id="KW-0812">Transmembrane</keyword>
<proteinExistence type="inferred from homology"/>
<dbReference type="PANTHER" id="PTHR30558:SF3">
    <property type="entry name" value="BIOPOLYMER TRANSPORT PROTEIN EXBD-RELATED"/>
    <property type="match status" value="1"/>
</dbReference>
<evidence type="ECO:0000256" key="2">
    <source>
        <dbReference type="ARBA" id="ARBA00005811"/>
    </source>
</evidence>
<evidence type="ECO:0000256" key="8">
    <source>
        <dbReference type="SAM" id="Phobius"/>
    </source>
</evidence>
<dbReference type="HOGENOM" id="CLU_085305_3_0_0"/>
<keyword evidence="3" id="KW-1003">Cell membrane</keyword>
<sequence length="145" mass="16395">MFKSKGFMNYQRKQLTPDLTPLIDVVFLLLIFFMVATTFDDMKGMKIDLPKSEVSEITEAVDKISILVTSNGELKIKIDRQKESSIVDIRKDELQEKIKNIIVLMENKRVAILADRGIDYGDVVDIMSDIKLAGAQAIDIETKGK</sequence>
<gene>
    <name evidence="9" type="ORF">HMPREF0202_00557</name>
</gene>
<dbReference type="PANTHER" id="PTHR30558">
    <property type="entry name" value="EXBD MEMBRANE COMPONENT OF PMF-DRIVEN MACROMOLECULE IMPORT SYSTEM"/>
    <property type="match status" value="1"/>
</dbReference>
<dbReference type="PATRIC" id="fig|1319815.3.peg.533"/>
<evidence type="ECO:0000313" key="9">
    <source>
        <dbReference type="EMBL" id="ERT69529.1"/>
    </source>
</evidence>
<accession>U7VEF8</accession>
<dbReference type="STRING" id="1319815.HMPREF0202_00557"/>
<protein>
    <recommendedName>
        <fullName evidence="11">Transport energizing protein, ExbD/TolR family</fullName>
    </recommendedName>
</protein>
<evidence type="ECO:0000313" key="10">
    <source>
        <dbReference type="Proteomes" id="UP000017081"/>
    </source>
</evidence>
<evidence type="ECO:0000256" key="5">
    <source>
        <dbReference type="ARBA" id="ARBA00022989"/>
    </source>
</evidence>
<dbReference type="InterPro" id="IPR003400">
    <property type="entry name" value="ExbD"/>
</dbReference>
<dbReference type="GO" id="GO:0005886">
    <property type="term" value="C:plasma membrane"/>
    <property type="evidence" value="ECO:0007669"/>
    <property type="project" value="UniProtKB-SubCell"/>
</dbReference>
<dbReference type="AlphaFoldDB" id="U7VEF8"/>
<keyword evidence="10" id="KW-1185">Reference proteome</keyword>
<keyword evidence="5 8" id="KW-1133">Transmembrane helix</keyword>
<dbReference type="RefSeq" id="WP_023050104.1">
    <property type="nucleotide sequence ID" value="NZ_CP173065.2"/>
</dbReference>
<feature type="transmembrane region" description="Helical" evidence="8">
    <location>
        <begin position="20"/>
        <end position="39"/>
    </location>
</feature>
<keyword evidence="6 8" id="KW-0472">Membrane</keyword>
<dbReference type="GO" id="GO:0022857">
    <property type="term" value="F:transmembrane transporter activity"/>
    <property type="evidence" value="ECO:0007669"/>
    <property type="project" value="InterPro"/>
</dbReference>
<dbReference type="eggNOG" id="COG0848">
    <property type="taxonomic scope" value="Bacteria"/>
</dbReference>
<organism evidence="9 10">
    <name type="scientific">Cetobacterium somerae ATCC BAA-474</name>
    <dbReference type="NCBI Taxonomy" id="1319815"/>
    <lineage>
        <taxon>Bacteria</taxon>
        <taxon>Fusobacteriati</taxon>
        <taxon>Fusobacteriota</taxon>
        <taxon>Fusobacteriia</taxon>
        <taxon>Fusobacteriales</taxon>
        <taxon>Fusobacteriaceae</taxon>
        <taxon>Cetobacterium</taxon>
    </lineage>
</organism>
<comment type="caution">
    <text evidence="9">The sequence shown here is derived from an EMBL/GenBank/DDBJ whole genome shotgun (WGS) entry which is preliminary data.</text>
</comment>
<dbReference type="Pfam" id="PF02472">
    <property type="entry name" value="ExbD"/>
    <property type="match status" value="1"/>
</dbReference>
<keyword evidence="7" id="KW-0813">Transport</keyword>
<keyword evidence="7" id="KW-0653">Protein transport</keyword>
<evidence type="ECO:0008006" key="11">
    <source>
        <dbReference type="Google" id="ProtNLM"/>
    </source>
</evidence>
<evidence type="ECO:0000256" key="4">
    <source>
        <dbReference type="ARBA" id="ARBA00022692"/>
    </source>
</evidence>
<evidence type="ECO:0000256" key="6">
    <source>
        <dbReference type="ARBA" id="ARBA00023136"/>
    </source>
</evidence>
<name>U7VEF8_9FUSO</name>
<evidence type="ECO:0000256" key="3">
    <source>
        <dbReference type="ARBA" id="ARBA00022475"/>
    </source>
</evidence>
<comment type="subcellular location">
    <subcellularLocation>
        <location evidence="1">Cell membrane</location>
        <topology evidence="1">Single-pass membrane protein</topology>
    </subcellularLocation>
    <subcellularLocation>
        <location evidence="7">Cell membrane</location>
        <topology evidence="7">Single-pass type II membrane protein</topology>
    </subcellularLocation>
</comment>
<evidence type="ECO:0000256" key="7">
    <source>
        <dbReference type="RuleBase" id="RU003879"/>
    </source>
</evidence>
<dbReference type="EMBL" id="AXZF01000019">
    <property type="protein sequence ID" value="ERT69529.1"/>
    <property type="molecule type" value="Genomic_DNA"/>
</dbReference>
<comment type="similarity">
    <text evidence="2 7">Belongs to the ExbD/TolR family.</text>
</comment>
<dbReference type="GO" id="GO:0015031">
    <property type="term" value="P:protein transport"/>
    <property type="evidence" value="ECO:0007669"/>
    <property type="project" value="UniProtKB-KW"/>
</dbReference>